<dbReference type="AlphaFoldDB" id="A0A7R9GE04"/>
<proteinExistence type="predicted"/>
<dbReference type="Proteomes" id="UP000678499">
    <property type="component" value="Unassembled WGS sequence"/>
</dbReference>
<reference evidence="2" key="1">
    <citation type="submission" date="2020-11" db="EMBL/GenBank/DDBJ databases">
        <authorList>
            <person name="Tran Van P."/>
        </authorList>
    </citation>
    <scope>NUCLEOTIDE SEQUENCE</scope>
</reference>
<dbReference type="EMBL" id="OA882924">
    <property type="protein sequence ID" value="CAD7277372.1"/>
    <property type="molecule type" value="Genomic_DNA"/>
</dbReference>
<keyword evidence="1" id="KW-0812">Transmembrane</keyword>
<protein>
    <submittedName>
        <fullName evidence="2">Uncharacterized protein</fullName>
    </submittedName>
</protein>
<keyword evidence="1" id="KW-1133">Transmembrane helix</keyword>
<evidence type="ECO:0000256" key="1">
    <source>
        <dbReference type="SAM" id="Phobius"/>
    </source>
</evidence>
<keyword evidence="1" id="KW-0472">Membrane</keyword>
<organism evidence="2">
    <name type="scientific">Notodromas monacha</name>
    <dbReference type="NCBI Taxonomy" id="399045"/>
    <lineage>
        <taxon>Eukaryota</taxon>
        <taxon>Metazoa</taxon>
        <taxon>Ecdysozoa</taxon>
        <taxon>Arthropoda</taxon>
        <taxon>Crustacea</taxon>
        <taxon>Oligostraca</taxon>
        <taxon>Ostracoda</taxon>
        <taxon>Podocopa</taxon>
        <taxon>Podocopida</taxon>
        <taxon>Cypridocopina</taxon>
        <taxon>Cypridoidea</taxon>
        <taxon>Cyprididae</taxon>
        <taxon>Notodromas</taxon>
    </lineage>
</organism>
<evidence type="ECO:0000313" key="3">
    <source>
        <dbReference type="Proteomes" id="UP000678499"/>
    </source>
</evidence>
<dbReference type="EMBL" id="CAJPEX010000887">
    <property type="protein sequence ID" value="CAG0917524.1"/>
    <property type="molecule type" value="Genomic_DNA"/>
</dbReference>
<evidence type="ECO:0000313" key="2">
    <source>
        <dbReference type="EMBL" id="CAD7277372.1"/>
    </source>
</evidence>
<gene>
    <name evidence="2" type="ORF">NMOB1V02_LOCUS5106</name>
</gene>
<keyword evidence="3" id="KW-1185">Reference proteome</keyword>
<sequence length="149" mass="16812">MTSHFEGYESKPRLKMLLEAVGYTVRTLLPAATSGPCLLTYSAVAAVSLLWRRWRTVQQARRHAEARKTAMTILAKAGLQVGTDLVVLDDRVYAEWIQGKSNDGMQPLARLGETYIAKLWDAGRLPVDEIVFRLMNYSPDDEYEPRIPS</sequence>
<feature type="transmembrane region" description="Helical" evidence="1">
    <location>
        <begin position="28"/>
        <end position="51"/>
    </location>
</feature>
<name>A0A7R9GE04_9CRUS</name>
<accession>A0A7R9GE04</accession>